<organism evidence="1 2">
    <name type="scientific">Chryseobacterium bernardetii</name>
    <dbReference type="NCBI Taxonomy" id="1241978"/>
    <lineage>
        <taxon>Bacteria</taxon>
        <taxon>Pseudomonadati</taxon>
        <taxon>Bacteroidota</taxon>
        <taxon>Flavobacteriia</taxon>
        <taxon>Flavobacteriales</taxon>
        <taxon>Weeksellaceae</taxon>
        <taxon>Chryseobacterium group</taxon>
        <taxon>Chryseobacterium</taxon>
    </lineage>
</organism>
<protein>
    <submittedName>
        <fullName evidence="1">Uncharacterized protein</fullName>
    </submittedName>
</protein>
<keyword evidence="2" id="KW-1185">Reference proteome</keyword>
<dbReference type="RefSeq" id="WP_123868789.1">
    <property type="nucleotide sequence ID" value="NZ_CP033932.1"/>
</dbReference>
<proteinExistence type="predicted"/>
<dbReference type="AlphaFoldDB" id="A0A3G6T763"/>
<sequence length="93" mass="10326">MKKLFLLAVVSAVLLHSCSGDREEEVITPKPESKTLKTEINFNRNLEELNSQVSSVDSLKSNTINAYDTLRINSDRDESEIIPPGDVKPPKGN</sequence>
<name>A0A3G6T763_9FLAO</name>
<dbReference type="KEGG" id="cben:EG339_02960"/>
<reference evidence="2" key="1">
    <citation type="submission" date="2018-11" db="EMBL/GenBank/DDBJ databases">
        <title>Proposal to divide the Flavobacteriaceae and reorganize its genera based on Amino Acid Identity values calculated from whole genome sequences.</title>
        <authorList>
            <person name="Nicholson A.C."/>
            <person name="Gulvik C.A."/>
            <person name="Whitney A.M."/>
            <person name="Humrighouse B.W."/>
            <person name="Bell M."/>
            <person name="Holmes B."/>
            <person name="Steigerwalt A.G."/>
            <person name="Villarma A."/>
            <person name="Sheth M."/>
            <person name="Batra D."/>
            <person name="Pryor J."/>
            <person name="Bernardet J.-F."/>
            <person name="Hugo C."/>
            <person name="Kampfer P."/>
            <person name="Newman J."/>
            <person name="McQuiston J.R."/>
        </authorList>
    </citation>
    <scope>NUCLEOTIDE SEQUENCE [LARGE SCALE GENOMIC DNA]</scope>
    <source>
        <strain evidence="2">G0229</strain>
    </source>
</reference>
<dbReference type="Proteomes" id="UP000271193">
    <property type="component" value="Chromosome"/>
</dbReference>
<evidence type="ECO:0000313" key="1">
    <source>
        <dbReference type="EMBL" id="AZB23653.1"/>
    </source>
</evidence>
<accession>A0A3G6T763</accession>
<gene>
    <name evidence="1" type="ORF">EG339_02960</name>
</gene>
<dbReference type="EMBL" id="CP033932">
    <property type="protein sequence ID" value="AZB23653.1"/>
    <property type="molecule type" value="Genomic_DNA"/>
</dbReference>
<dbReference type="GeneID" id="99063760"/>
<evidence type="ECO:0000313" key="2">
    <source>
        <dbReference type="Proteomes" id="UP000271193"/>
    </source>
</evidence>